<feature type="compositionally biased region" description="Low complexity" evidence="13">
    <location>
        <begin position="649"/>
        <end position="668"/>
    </location>
</feature>
<evidence type="ECO:0000256" key="13">
    <source>
        <dbReference type="SAM" id="MobiDB-lite"/>
    </source>
</evidence>
<dbReference type="PANTHER" id="PTHR11630">
    <property type="entry name" value="DNA REPLICATION LICENSING FACTOR MCM FAMILY MEMBER"/>
    <property type="match status" value="1"/>
</dbReference>
<dbReference type="InterPro" id="IPR027417">
    <property type="entry name" value="P-loop_NTPase"/>
</dbReference>
<feature type="compositionally biased region" description="Low complexity" evidence="13">
    <location>
        <begin position="552"/>
        <end position="564"/>
    </location>
</feature>
<feature type="domain" description="MCM C-terminal AAA(+) ATPase" evidence="14">
    <location>
        <begin position="353"/>
        <end position="513"/>
    </location>
</feature>
<accession>A0AAU9UX10</accession>
<comment type="caution">
    <text evidence="15">The sequence shown here is derived from an EMBL/GenBank/DDBJ whole genome shotgun (WGS) entry which is preliminary data.</text>
</comment>
<dbReference type="EMBL" id="CAKOGL010000025">
    <property type="protein sequence ID" value="CAH2102441.1"/>
    <property type="molecule type" value="Genomic_DNA"/>
</dbReference>
<keyword evidence="16" id="KW-1185">Reference proteome</keyword>
<keyword evidence="4" id="KW-0235">DNA replication</keyword>
<feature type="region of interest" description="Disordered" evidence="13">
    <location>
        <begin position="1"/>
        <end position="43"/>
    </location>
</feature>
<dbReference type="GO" id="GO:0003697">
    <property type="term" value="F:single-stranded DNA binding"/>
    <property type="evidence" value="ECO:0007669"/>
    <property type="project" value="TreeGrafter"/>
</dbReference>
<dbReference type="InterPro" id="IPR018525">
    <property type="entry name" value="MCM_CS"/>
</dbReference>
<dbReference type="GO" id="GO:0017116">
    <property type="term" value="F:single-stranded DNA helicase activity"/>
    <property type="evidence" value="ECO:0007669"/>
    <property type="project" value="TreeGrafter"/>
</dbReference>
<dbReference type="Pfam" id="PF17855">
    <property type="entry name" value="MCM_lid"/>
    <property type="match status" value="1"/>
</dbReference>
<dbReference type="EC" id="3.6.4.12" evidence="3"/>
<keyword evidence="9" id="KW-0539">Nucleus</keyword>
<dbReference type="InterPro" id="IPR003593">
    <property type="entry name" value="AAA+_ATPase"/>
</dbReference>
<dbReference type="Pfam" id="PF17207">
    <property type="entry name" value="MCM_OB"/>
    <property type="match status" value="1"/>
</dbReference>
<evidence type="ECO:0000256" key="1">
    <source>
        <dbReference type="ARBA" id="ARBA00004123"/>
    </source>
</evidence>
<feature type="compositionally biased region" description="Basic residues" evidence="13">
    <location>
        <begin position="669"/>
        <end position="685"/>
    </location>
</feature>
<evidence type="ECO:0000256" key="8">
    <source>
        <dbReference type="ARBA" id="ARBA00023125"/>
    </source>
</evidence>
<dbReference type="Pfam" id="PF25051">
    <property type="entry name" value="WHD_MCM8"/>
    <property type="match status" value="1"/>
</dbReference>
<feature type="compositionally biased region" description="Pro residues" evidence="13">
    <location>
        <begin position="588"/>
        <end position="597"/>
    </location>
</feature>
<protein>
    <recommendedName>
        <fullName evidence="10">DNA helicase MCM8</fullName>
        <ecNumber evidence="3">3.6.4.12</ecNumber>
    </recommendedName>
    <alternativeName>
        <fullName evidence="11">Minichromosome maintenance 8</fullName>
    </alternativeName>
</protein>
<feature type="compositionally biased region" description="Basic residues" evidence="13">
    <location>
        <begin position="773"/>
        <end position="789"/>
    </location>
</feature>
<dbReference type="InterPro" id="IPR012340">
    <property type="entry name" value="NA-bd_OB-fold"/>
</dbReference>
<dbReference type="Gene3D" id="2.20.28.10">
    <property type="match status" value="1"/>
</dbReference>
<organism evidence="15 16">
    <name type="scientific">Euphydryas editha</name>
    <name type="common">Edith's checkerspot</name>
    <dbReference type="NCBI Taxonomy" id="104508"/>
    <lineage>
        <taxon>Eukaryota</taxon>
        <taxon>Metazoa</taxon>
        <taxon>Ecdysozoa</taxon>
        <taxon>Arthropoda</taxon>
        <taxon>Hexapoda</taxon>
        <taxon>Insecta</taxon>
        <taxon>Pterygota</taxon>
        <taxon>Neoptera</taxon>
        <taxon>Endopterygota</taxon>
        <taxon>Lepidoptera</taxon>
        <taxon>Glossata</taxon>
        <taxon>Ditrysia</taxon>
        <taxon>Papilionoidea</taxon>
        <taxon>Nymphalidae</taxon>
        <taxon>Nymphalinae</taxon>
        <taxon>Euphydryas</taxon>
    </lineage>
</organism>
<evidence type="ECO:0000256" key="7">
    <source>
        <dbReference type="ARBA" id="ARBA00022840"/>
    </source>
</evidence>
<dbReference type="Pfam" id="PF00493">
    <property type="entry name" value="MCM"/>
    <property type="match status" value="2"/>
</dbReference>
<evidence type="ECO:0000256" key="10">
    <source>
        <dbReference type="ARBA" id="ARBA00041084"/>
    </source>
</evidence>
<dbReference type="GO" id="GO:0006260">
    <property type="term" value="P:DNA replication"/>
    <property type="evidence" value="ECO:0007669"/>
    <property type="project" value="InterPro"/>
</dbReference>
<evidence type="ECO:0000256" key="6">
    <source>
        <dbReference type="ARBA" id="ARBA00022806"/>
    </source>
</evidence>
<dbReference type="InterPro" id="IPR056875">
    <property type="entry name" value="MCM8/REC_WHD"/>
</dbReference>
<dbReference type="GO" id="GO:0005524">
    <property type="term" value="F:ATP binding"/>
    <property type="evidence" value="ECO:0007669"/>
    <property type="project" value="UniProtKB-KW"/>
</dbReference>
<feature type="compositionally biased region" description="Basic residues" evidence="13">
    <location>
        <begin position="721"/>
        <end position="737"/>
    </location>
</feature>
<dbReference type="InterPro" id="IPR033762">
    <property type="entry name" value="MCM_OB"/>
</dbReference>
<feature type="compositionally biased region" description="Pro residues" evidence="13">
    <location>
        <begin position="536"/>
        <end position="545"/>
    </location>
</feature>
<evidence type="ECO:0000256" key="2">
    <source>
        <dbReference type="ARBA" id="ARBA00008010"/>
    </source>
</evidence>
<dbReference type="PANTHER" id="PTHR11630:SF47">
    <property type="entry name" value="DNA HELICASE MCM8"/>
    <property type="match status" value="1"/>
</dbReference>
<keyword evidence="8 12" id="KW-0238">DNA-binding</keyword>
<sequence length="1093" mass="120361">MRRNWRGRYRNNWNRNKRPNSTSDNRSLNNSSSSSLIASTSNSSRAPANQVPIIIPIYTEKNVWKLYFPSEEQSSNPEMTKNIKSFQDYIEKNRNLFDLEKIDQTRSIPLDVQNLINDMDFKNAWPSFQSDLFENPETTLRILEYCLHEKLKCEARIRVRILNHEPIIPIANLKVNYFGKLVTIKGTVIRVGSVGLICTSMAFECSSCHSIQAVMQPQGVFTAPNCCQKCKSGHKFEPLQSSTFTNTTDWQIAKIQEIQSQSLSGTIPRTVEIELQGDLVGSACPGDVLSVTGIVQVRGESKGGEDGRRAARLLQLYVEAVSIHSQRNLSNPTLSFTLKDYYAIQEIHASDNVFRLLVHSLCPTIFGQEAVKAGLILGLFGGTELENGIRSNPHVLIVGDPGLGKSQLLQAAAHAAPRGVYVCGASASAGGLTVALGRESGGDYALEAGALVLADKGVCCVDELDKMGAHHSSLLEAMEQRRVSVAKGGVVCSLAARATVLAAANPAAGAYRRYTRAVRRRQPRRRCLPQVHSSGTPPPTPPPVPTAGTLERYAAANPAAGAYRRYTRAVRRRQPRSRRLPQVHSSGTPPPTPPPAPTAGTLERYAAANPAAGAYRRYTRAVRRRQPRSRRLPQVHSSGTPPPTPQPAPTAGTLERYAAANPAAGAYRRYTRAIRRRQPRSRRLPQVHSSGTPPSTPQPAPTAGTLERYAASNPAAGAYRRYTRAVRSRQPRRRRLPQVHSSGTPPPTPQPAPTAGTLERYAAANPAAGAYRRYTRAVRRRQPRSRRLPQVHSSGTPPPTPQPAPTAGTLERYAAANPAADAYCRSKTVAENLKLNSALLSRFDLVFILLDQPDEKIDAMLSEHVLALHSGAKKKKIETSDTSNINISIDSSQSDNEVSLSKKLRLKPGEVIDTLPLVLLRKYIAYARRYVHPKLSKEAANVLQDFYLELRHKHQNNDGAPITTRQLEACIRLTQARARVDLREEATVQDAYDVISLVKHSLVDTFSDEFGNIELSRSINGSGVSSRNKLKRFLDALSRRSHQLGKDIFTRQELIQVHKSVGISGDPNDLIEAMHIHSYLLLKGSNTYQLVAI</sequence>
<evidence type="ECO:0000256" key="12">
    <source>
        <dbReference type="RuleBase" id="RU004070"/>
    </source>
</evidence>
<feature type="compositionally biased region" description="Basic residues" evidence="13">
    <location>
        <begin position="617"/>
        <end position="633"/>
    </location>
</feature>
<feature type="compositionally biased region" description="Low complexity" evidence="13">
    <location>
        <begin position="598"/>
        <end position="616"/>
    </location>
</feature>
<dbReference type="Gene3D" id="3.40.50.300">
    <property type="entry name" value="P-loop containing nucleotide triphosphate hydrolases"/>
    <property type="match status" value="2"/>
</dbReference>
<dbReference type="GO" id="GO:0042555">
    <property type="term" value="C:MCM complex"/>
    <property type="evidence" value="ECO:0007669"/>
    <property type="project" value="TreeGrafter"/>
</dbReference>
<dbReference type="AlphaFoldDB" id="A0AAU9UX10"/>
<dbReference type="PROSITE" id="PS50051">
    <property type="entry name" value="MCM_2"/>
    <property type="match status" value="2"/>
</dbReference>
<dbReference type="SMART" id="SM00382">
    <property type="entry name" value="AAA"/>
    <property type="match status" value="1"/>
</dbReference>
<dbReference type="PROSITE" id="PS00847">
    <property type="entry name" value="MCM_1"/>
    <property type="match status" value="1"/>
</dbReference>
<gene>
    <name evidence="15" type="ORF">EEDITHA_LOCUS17073</name>
</gene>
<evidence type="ECO:0000256" key="11">
    <source>
        <dbReference type="ARBA" id="ARBA00042306"/>
    </source>
</evidence>
<feature type="region of interest" description="Disordered" evidence="13">
    <location>
        <begin position="514"/>
        <end position="807"/>
    </location>
</feature>
<evidence type="ECO:0000256" key="3">
    <source>
        <dbReference type="ARBA" id="ARBA00012551"/>
    </source>
</evidence>
<evidence type="ECO:0000256" key="9">
    <source>
        <dbReference type="ARBA" id="ARBA00023242"/>
    </source>
</evidence>
<dbReference type="Gene3D" id="2.40.50.140">
    <property type="entry name" value="Nucleic acid-binding proteins"/>
    <property type="match status" value="1"/>
</dbReference>
<feature type="compositionally biased region" description="Low complexity" evidence="13">
    <location>
        <begin position="753"/>
        <end position="772"/>
    </location>
</feature>
<feature type="compositionally biased region" description="Basic residues" evidence="13">
    <location>
        <begin position="565"/>
        <end position="581"/>
    </location>
</feature>
<dbReference type="PRINTS" id="PR01657">
    <property type="entry name" value="MCMFAMILY"/>
</dbReference>
<dbReference type="SUPFAM" id="SSF52540">
    <property type="entry name" value="P-loop containing nucleoside triphosphate hydrolases"/>
    <property type="match status" value="2"/>
</dbReference>
<dbReference type="InterPro" id="IPR001208">
    <property type="entry name" value="MCM_dom"/>
</dbReference>
<evidence type="ECO:0000313" key="16">
    <source>
        <dbReference type="Proteomes" id="UP001153954"/>
    </source>
</evidence>
<dbReference type="Proteomes" id="UP001153954">
    <property type="component" value="Unassembled WGS sequence"/>
</dbReference>
<dbReference type="InterPro" id="IPR031327">
    <property type="entry name" value="MCM"/>
</dbReference>
<keyword evidence="5 12" id="KW-0547">Nucleotide-binding</keyword>
<dbReference type="InterPro" id="IPR058767">
    <property type="entry name" value="MCM8_N"/>
</dbReference>
<keyword evidence="7 12" id="KW-0067">ATP-binding</keyword>
<evidence type="ECO:0000256" key="4">
    <source>
        <dbReference type="ARBA" id="ARBA00022705"/>
    </source>
</evidence>
<dbReference type="SMART" id="SM00350">
    <property type="entry name" value="MCM"/>
    <property type="match status" value="1"/>
</dbReference>
<dbReference type="SUPFAM" id="SSF50249">
    <property type="entry name" value="Nucleic acid-binding proteins"/>
    <property type="match status" value="1"/>
</dbReference>
<evidence type="ECO:0000313" key="15">
    <source>
        <dbReference type="EMBL" id="CAH2102441.1"/>
    </source>
</evidence>
<feature type="compositionally biased region" description="Low complexity" evidence="13">
    <location>
        <begin position="10"/>
        <end position="43"/>
    </location>
</feature>
<comment type="subcellular location">
    <subcellularLocation>
        <location evidence="1">Nucleus</location>
    </subcellularLocation>
</comment>
<evidence type="ECO:0000259" key="14">
    <source>
        <dbReference type="PROSITE" id="PS50051"/>
    </source>
</evidence>
<evidence type="ECO:0000256" key="5">
    <source>
        <dbReference type="ARBA" id="ARBA00022741"/>
    </source>
</evidence>
<feature type="compositionally biased region" description="Basic residues" evidence="13">
    <location>
        <begin position="514"/>
        <end position="527"/>
    </location>
</feature>
<feature type="domain" description="MCM C-terminal AAA(+) ATPase" evidence="14">
    <location>
        <begin position="814"/>
        <end position="865"/>
    </location>
</feature>
<keyword evidence="6" id="KW-0378">Hydrolase</keyword>
<dbReference type="GO" id="GO:0005634">
    <property type="term" value="C:nucleus"/>
    <property type="evidence" value="ECO:0007669"/>
    <property type="project" value="UniProtKB-SubCell"/>
</dbReference>
<dbReference type="GO" id="GO:0006310">
    <property type="term" value="P:DNA recombination"/>
    <property type="evidence" value="ECO:0007669"/>
    <property type="project" value="UniProtKB-ARBA"/>
</dbReference>
<proteinExistence type="inferred from homology"/>
<dbReference type="InterPro" id="IPR041562">
    <property type="entry name" value="MCM_lid"/>
</dbReference>
<reference evidence="15" key="1">
    <citation type="submission" date="2022-03" db="EMBL/GenBank/DDBJ databases">
        <authorList>
            <person name="Tunstrom K."/>
        </authorList>
    </citation>
    <scope>NUCLEOTIDE SEQUENCE</scope>
</reference>
<dbReference type="Pfam" id="PF26065">
    <property type="entry name" value="MCM8_N"/>
    <property type="match status" value="1"/>
</dbReference>
<name>A0AAU9UX10_EUPED</name>
<comment type="similarity">
    <text evidence="2 12">Belongs to the MCM family.</text>
</comment>
<keyword evidence="6" id="KW-0347">Helicase</keyword>
<dbReference type="CDD" id="cd22247">
    <property type="entry name" value="MCM8_WHD"/>
    <property type="match status" value="1"/>
</dbReference>